<evidence type="ECO:0000313" key="11">
    <source>
        <dbReference type="Proteomes" id="UP001152798"/>
    </source>
</evidence>
<evidence type="ECO:0000256" key="5">
    <source>
        <dbReference type="ARBA" id="ARBA00022801"/>
    </source>
</evidence>
<dbReference type="PANTHER" id="PTHR21661">
    <property type="entry name" value="EPOXIDE HYDROLASE 1-RELATED"/>
    <property type="match status" value="1"/>
</dbReference>
<dbReference type="Gene3D" id="3.40.50.1820">
    <property type="entry name" value="alpha/beta hydrolase"/>
    <property type="match status" value="1"/>
</dbReference>
<keyword evidence="6" id="KW-0256">Endoplasmic reticulum</keyword>
<reference evidence="10" key="1">
    <citation type="submission" date="2022-01" db="EMBL/GenBank/DDBJ databases">
        <authorList>
            <person name="King R."/>
        </authorList>
    </citation>
    <scope>NUCLEOTIDE SEQUENCE</scope>
</reference>
<dbReference type="InterPro" id="IPR016292">
    <property type="entry name" value="Epoxide_hydrolase"/>
</dbReference>
<comment type="function">
    <text evidence="6">Catalyzes juvenile hormone hydrolysis.</text>
</comment>
<evidence type="ECO:0000256" key="2">
    <source>
        <dbReference type="ARBA" id="ARBA00004111"/>
    </source>
</evidence>
<comment type="similarity">
    <text evidence="3 6">Belongs to the peptidase S33 family.</text>
</comment>
<dbReference type="InterPro" id="IPR010497">
    <property type="entry name" value="Epoxide_hydro_N"/>
</dbReference>
<evidence type="ECO:0000313" key="9">
    <source>
        <dbReference type="EMBL" id="CAH1396963.1"/>
    </source>
</evidence>
<dbReference type="InterPro" id="IPR000639">
    <property type="entry name" value="Epox_hydrolase-like"/>
</dbReference>
<feature type="active site" description="Nucleophile" evidence="7">
    <location>
        <position position="227"/>
    </location>
</feature>
<comment type="catalytic activity">
    <reaction evidence="1 6">
        <text>1-(4-methoxyphenyl)-N-methyl-N-[(3-methyloxetan-3-yl)methyl]methanamine + H2O = 2-{[(4-methoxybenzyl)(methyl)amino]methyl}-2-methylpropane-1,3-diol</text>
        <dbReference type="Rhea" id="RHEA:55764"/>
        <dbReference type="ChEBI" id="CHEBI:15377"/>
        <dbReference type="ChEBI" id="CHEBI:139161"/>
        <dbReference type="ChEBI" id="CHEBI:139164"/>
        <dbReference type="EC" id="3.3.2.9"/>
    </reaction>
</comment>
<feature type="domain" description="Epoxide hydrolase N-terminal" evidence="8">
    <location>
        <begin position="50"/>
        <end position="161"/>
    </location>
</feature>
<dbReference type="GO" id="GO:0005789">
    <property type="term" value="C:endoplasmic reticulum membrane"/>
    <property type="evidence" value="ECO:0007669"/>
    <property type="project" value="UniProtKB-SubCell"/>
</dbReference>
<dbReference type="GO" id="GO:0097176">
    <property type="term" value="P:epoxide metabolic process"/>
    <property type="evidence" value="ECO:0007669"/>
    <property type="project" value="TreeGrafter"/>
</dbReference>
<dbReference type="EMBL" id="OV725079">
    <property type="protein sequence ID" value="CAH1396963.1"/>
    <property type="molecule type" value="Genomic_DNA"/>
</dbReference>
<dbReference type="InterPro" id="IPR029058">
    <property type="entry name" value="AB_hydrolase_fold"/>
</dbReference>
<keyword evidence="6" id="KW-0472">Membrane</keyword>
<feature type="active site" description="Proton donor" evidence="7">
    <location>
        <position position="370"/>
    </location>
</feature>
<dbReference type="SUPFAM" id="SSF53474">
    <property type="entry name" value="alpha/beta-Hydrolases"/>
    <property type="match status" value="1"/>
</dbReference>
<feature type="active site" description="Proton acceptor" evidence="7">
    <location>
        <position position="427"/>
    </location>
</feature>
<comment type="subcellular location">
    <subcellularLocation>
        <location evidence="6">Endoplasmic reticulum membrane</location>
    </subcellularLocation>
    <subcellularLocation>
        <location evidence="2">Microsome membrane</location>
        <topology evidence="2">Single-pass membrane protein</topology>
    </subcellularLocation>
</comment>
<keyword evidence="5 6" id="KW-0378">Hydrolase</keyword>
<dbReference type="AlphaFoldDB" id="A0A9P0H7Q0"/>
<evidence type="ECO:0000256" key="4">
    <source>
        <dbReference type="ARBA" id="ARBA00022797"/>
    </source>
</evidence>
<keyword evidence="4 6" id="KW-0058">Aromatic hydrocarbons catabolism</keyword>
<proteinExistence type="inferred from homology"/>
<dbReference type="PRINTS" id="PR00412">
    <property type="entry name" value="EPOXHYDRLASE"/>
</dbReference>
<gene>
    <name evidence="9" type="ORF">NEZAVI_LOCUS6915</name>
    <name evidence="10" type="ORF">NEZAVI_LOCUS6928</name>
</gene>
<organism evidence="10 11">
    <name type="scientific">Nezara viridula</name>
    <name type="common">Southern green stink bug</name>
    <name type="synonym">Cimex viridulus</name>
    <dbReference type="NCBI Taxonomy" id="85310"/>
    <lineage>
        <taxon>Eukaryota</taxon>
        <taxon>Metazoa</taxon>
        <taxon>Ecdysozoa</taxon>
        <taxon>Arthropoda</taxon>
        <taxon>Hexapoda</taxon>
        <taxon>Insecta</taxon>
        <taxon>Pterygota</taxon>
        <taxon>Neoptera</taxon>
        <taxon>Paraneoptera</taxon>
        <taxon>Hemiptera</taxon>
        <taxon>Heteroptera</taxon>
        <taxon>Panheteroptera</taxon>
        <taxon>Pentatomomorpha</taxon>
        <taxon>Pentatomoidea</taxon>
        <taxon>Pentatomidae</taxon>
        <taxon>Pentatominae</taxon>
        <taxon>Nezara</taxon>
    </lineage>
</organism>
<accession>A0A9P0H7Q0</accession>
<comment type="catalytic activity">
    <reaction evidence="6">
        <text>cis-stilbene oxide + H2O = (1R,2R)-hydrobenzoin</text>
        <dbReference type="Rhea" id="RHEA:23900"/>
        <dbReference type="ChEBI" id="CHEBI:15377"/>
        <dbReference type="ChEBI" id="CHEBI:50004"/>
        <dbReference type="ChEBI" id="CHEBI:50014"/>
        <dbReference type="EC" id="3.3.2.9"/>
    </reaction>
</comment>
<name>A0A9P0H7Q0_NEZVI</name>
<dbReference type="Pfam" id="PF06441">
    <property type="entry name" value="EHN"/>
    <property type="match status" value="1"/>
</dbReference>
<sequence length="455" mass="51876">MGFQKYTLAVIVLAPIIAYLGIKFHETNETPKLELEYWGPGEEKIDDKTIKPFKISFQSSELKELKEKLDKPRSFTPPLEGIGFEYGINTDYLKDILQFWRTKYNWTERETYLNSFPQFTTQIGGLNIHFLHAKVDPVKSKGKQVLPLIVLHGWPGAVREFYNLIPLLTTPQPDSNFVFEVVIPSLPGHTFSQGASKPGLAPAKIAVLFNELMSRLGHDKYYVHGGDWGSVIGNNMAILNPDKVLGYHSTFCLASNFQSRIRTLVAYLFPRFFVDESLQEQYVKQFANFYLLEGGYLHIQSTKPDTIGVAMNDSPTGLAAYILEKFSTWTNKNWRSLPNGGLDNLNKVELIDHIMLYWLTKSITTSMRIYKENFSGEYMSLGIEKNINTVPSACAWFKNELLYFPKFVLKAAYKNLVQISHFPKGGHFSAYEEPELVADDIWKFVKTLNTAKSAN</sequence>
<evidence type="ECO:0000256" key="3">
    <source>
        <dbReference type="ARBA" id="ARBA00010088"/>
    </source>
</evidence>
<dbReference type="Proteomes" id="UP001152798">
    <property type="component" value="Chromosome 3"/>
</dbReference>
<dbReference type="EMBL" id="OV725079">
    <property type="protein sequence ID" value="CAH1396980.1"/>
    <property type="molecule type" value="Genomic_DNA"/>
</dbReference>
<dbReference type="PIRSF" id="PIRSF001112">
    <property type="entry name" value="Epoxide_hydrolase"/>
    <property type="match status" value="1"/>
</dbReference>
<evidence type="ECO:0000256" key="7">
    <source>
        <dbReference type="PIRSR" id="PIRSR001112-1"/>
    </source>
</evidence>
<evidence type="ECO:0000256" key="1">
    <source>
        <dbReference type="ARBA" id="ARBA00000221"/>
    </source>
</evidence>
<protein>
    <recommendedName>
        <fullName evidence="6">Epoxide hydrolase</fullName>
        <ecNumber evidence="6">3.3.2.9</ecNumber>
    </recommendedName>
</protein>
<dbReference type="OrthoDB" id="7130006at2759"/>
<dbReference type="GO" id="GO:0033961">
    <property type="term" value="F:cis-stilbene-oxide hydrolase activity"/>
    <property type="evidence" value="ECO:0007669"/>
    <property type="project" value="UniProtKB-UniRule"/>
</dbReference>
<dbReference type="PANTHER" id="PTHR21661:SF35">
    <property type="entry name" value="EPOXIDE HYDROLASE"/>
    <property type="match status" value="1"/>
</dbReference>
<evidence type="ECO:0000313" key="10">
    <source>
        <dbReference type="EMBL" id="CAH1396980.1"/>
    </source>
</evidence>
<keyword evidence="11" id="KW-1185">Reference proteome</keyword>
<dbReference type="EC" id="3.3.2.9" evidence="6"/>
<evidence type="ECO:0000256" key="6">
    <source>
        <dbReference type="PIRNR" id="PIRNR001112"/>
    </source>
</evidence>
<evidence type="ECO:0000259" key="8">
    <source>
        <dbReference type="Pfam" id="PF06441"/>
    </source>
</evidence>